<evidence type="ECO:0000256" key="1">
    <source>
        <dbReference type="SAM" id="MobiDB-lite"/>
    </source>
</evidence>
<feature type="compositionally biased region" description="Polar residues" evidence="1">
    <location>
        <begin position="15"/>
        <end position="24"/>
    </location>
</feature>
<dbReference type="EMBL" id="PJQY01000202">
    <property type="protein sequence ID" value="PQQ16189.1"/>
    <property type="molecule type" value="Genomic_DNA"/>
</dbReference>
<accession>A0A314ZA13</accession>
<dbReference type="Proteomes" id="UP000250321">
    <property type="component" value="Unassembled WGS sequence"/>
</dbReference>
<feature type="compositionally biased region" description="Polar residues" evidence="1">
    <location>
        <begin position="55"/>
        <end position="64"/>
    </location>
</feature>
<gene>
    <name evidence="2" type="ORF">Pyn_17025</name>
</gene>
<reference evidence="2 3" key="1">
    <citation type="submission" date="2018-02" db="EMBL/GenBank/DDBJ databases">
        <title>Draft genome of wild Prunus yedoensis var. nudiflora.</title>
        <authorList>
            <person name="Baek S."/>
            <person name="Kim J.-H."/>
            <person name="Choi K."/>
            <person name="Kim G.-B."/>
            <person name="Cho A."/>
            <person name="Jang H."/>
            <person name="Shin C.-H."/>
            <person name="Yu H.-J."/>
            <person name="Mun J.-H."/>
        </authorList>
    </citation>
    <scope>NUCLEOTIDE SEQUENCE [LARGE SCALE GENOMIC DNA]</scope>
    <source>
        <strain evidence="3">cv. Jeju island</strain>
        <tissue evidence="2">Leaf</tissue>
    </source>
</reference>
<evidence type="ECO:0000313" key="2">
    <source>
        <dbReference type="EMBL" id="PQQ16189.1"/>
    </source>
</evidence>
<organism evidence="2 3">
    <name type="scientific">Prunus yedoensis var. nudiflora</name>
    <dbReference type="NCBI Taxonomy" id="2094558"/>
    <lineage>
        <taxon>Eukaryota</taxon>
        <taxon>Viridiplantae</taxon>
        <taxon>Streptophyta</taxon>
        <taxon>Embryophyta</taxon>
        <taxon>Tracheophyta</taxon>
        <taxon>Spermatophyta</taxon>
        <taxon>Magnoliopsida</taxon>
        <taxon>eudicotyledons</taxon>
        <taxon>Gunneridae</taxon>
        <taxon>Pentapetalae</taxon>
        <taxon>rosids</taxon>
        <taxon>fabids</taxon>
        <taxon>Rosales</taxon>
        <taxon>Rosaceae</taxon>
        <taxon>Amygdaloideae</taxon>
        <taxon>Amygdaleae</taxon>
        <taxon>Prunus</taxon>
    </lineage>
</organism>
<dbReference type="AlphaFoldDB" id="A0A314ZA13"/>
<keyword evidence="3" id="KW-1185">Reference proteome</keyword>
<proteinExistence type="predicted"/>
<sequence length="134" mass="14760">MEHFKDQLARNEMFSTNWGGSWPTNRREHLGLGQLGQSMQFKPLPQTPLGCNPIANRNQTQMESLLSGLGLKRASNGDDGALGQSPGKKSKGKSKEDDSRGYVAETHTFPRRSILRPTSVSKKEGKTKQGSIFS</sequence>
<feature type="region of interest" description="Disordered" evidence="1">
    <location>
        <begin position="15"/>
        <end position="134"/>
    </location>
</feature>
<name>A0A314ZA13_PRUYE</name>
<protein>
    <submittedName>
        <fullName evidence="2">Uncharacterized protein</fullName>
    </submittedName>
</protein>
<evidence type="ECO:0000313" key="3">
    <source>
        <dbReference type="Proteomes" id="UP000250321"/>
    </source>
</evidence>
<comment type="caution">
    <text evidence="2">The sequence shown here is derived from an EMBL/GenBank/DDBJ whole genome shotgun (WGS) entry which is preliminary data.</text>
</comment>